<keyword evidence="3 5" id="KW-0863">Zinc-finger</keyword>
<accession>A0A061HEA1</accession>
<dbReference type="GO" id="GO:0008270">
    <property type="term" value="F:zinc ion binding"/>
    <property type="evidence" value="ECO:0007669"/>
    <property type="project" value="UniProtKB-KW"/>
</dbReference>
<organism evidence="8 9">
    <name type="scientific">Pseudozyma flocculosa PF-1</name>
    <dbReference type="NCBI Taxonomy" id="1277687"/>
    <lineage>
        <taxon>Eukaryota</taxon>
        <taxon>Fungi</taxon>
        <taxon>Dikarya</taxon>
        <taxon>Basidiomycota</taxon>
        <taxon>Ustilaginomycotina</taxon>
        <taxon>Ustilaginomycetes</taxon>
        <taxon>Ustilaginales</taxon>
        <taxon>Ustilaginaceae</taxon>
        <taxon>Pseudozyma</taxon>
    </lineage>
</organism>
<evidence type="ECO:0000259" key="7">
    <source>
        <dbReference type="PROSITE" id="PS50157"/>
    </source>
</evidence>
<evidence type="ECO:0000256" key="5">
    <source>
        <dbReference type="PROSITE-ProRule" id="PRU00042"/>
    </source>
</evidence>
<gene>
    <name evidence="8" type="ORF">PFL1_03736</name>
</gene>
<dbReference type="AlphaFoldDB" id="A0A061HEA1"/>
<evidence type="ECO:0000313" key="9">
    <source>
        <dbReference type="Proteomes" id="UP000053664"/>
    </source>
</evidence>
<name>A0A061HEA1_9BASI</name>
<feature type="region of interest" description="Disordered" evidence="6">
    <location>
        <begin position="142"/>
        <end position="250"/>
    </location>
</feature>
<dbReference type="GO" id="GO:0005634">
    <property type="term" value="C:nucleus"/>
    <property type="evidence" value="ECO:0007669"/>
    <property type="project" value="TreeGrafter"/>
</dbReference>
<feature type="compositionally biased region" description="Basic and acidic residues" evidence="6">
    <location>
        <begin position="240"/>
        <end position="250"/>
    </location>
</feature>
<dbReference type="EMBL" id="KE361633">
    <property type="protein sequence ID" value="EPQ28936.1"/>
    <property type="molecule type" value="Genomic_DNA"/>
</dbReference>
<protein>
    <recommendedName>
        <fullName evidence="7">C2H2-type domain-containing protein</fullName>
    </recommendedName>
</protein>
<evidence type="ECO:0000256" key="4">
    <source>
        <dbReference type="ARBA" id="ARBA00022833"/>
    </source>
</evidence>
<dbReference type="GeneID" id="19317844"/>
<dbReference type="Proteomes" id="UP000053664">
    <property type="component" value="Unassembled WGS sequence"/>
</dbReference>
<feature type="domain" description="C2H2-type" evidence="7">
    <location>
        <begin position="119"/>
        <end position="147"/>
    </location>
</feature>
<dbReference type="eggNOG" id="KOG1721">
    <property type="taxonomic scope" value="Eukaryota"/>
</dbReference>
<dbReference type="PANTHER" id="PTHR24409:SF295">
    <property type="entry name" value="AZ2-RELATED"/>
    <property type="match status" value="1"/>
</dbReference>
<proteinExistence type="predicted"/>
<sequence>MGAPLPWLQEEFGTWICGVCGVRSNDEKLLQTHLETSPECHAFCALCEQSYDSLAELKEHDGCARRGIRLPCDFCGEVFTDRDFEAHCVSKHAACNACMTYCPDTAELRRHIAKAHAQLYCKKCDRLYSSAEALAEHEYVRHQVSGPPSEKRVQDMQAATWPSSQSGARDERQLQQGSNGSSSPRGPRKRNRNHQRSPSSGPFEGSGGALTASPSPGPNAQPPRGSGQQARYQDNGSLAQHRDTSTDFAERAARVRSLKDSEDNLVCPMKNCTHKTTFVRKMMQHLQSTACAGRLSSAELFTFAVVANCEGVLPDLSLSFQDNVRALQKSLALQCDSVGGSPLPRWKPIIIKFPNQARPFRCRSCKKDYPSPEALLQHKGDTPLCNDRRTITEWEYFVLEQVRSARALLRGGSDRGWLRWAE</sequence>
<dbReference type="PANTHER" id="PTHR24409">
    <property type="entry name" value="ZINC FINGER PROTEIN 142"/>
    <property type="match status" value="1"/>
</dbReference>
<feature type="compositionally biased region" description="Polar residues" evidence="6">
    <location>
        <begin position="226"/>
        <end position="238"/>
    </location>
</feature>
<dbReference type="InterPro" id="IPR013087">
    <property type="entry name" value="Znf_C2H2_type"/>
</dbReference>
<evidence type="ECO:0000256" key="1">
    <source>
        <dbReference type="ARBA" id="ARBA00022723"/>
    </source>
</evidence>
<keyword evidence="2" id="KW-0677">Repeat</keyword>
<dbReference type="GO" id="GO:0000977">
    <property type="term" value="F:RNA polymerase II transcription regulatory region sequence-specific DNA binding"/>
    <property type="evidence" value="ECO:0007669"/>
    <property type="project" value="TreeGrafter"/>
</dbReference>
<dbReference type="PROSITE" id="PS50157">
    <property type="entry name" value="ZINC_FINGER_C2H2_2"/>
    <property type="match status" value="1"/>
</dbReference>
<reference evidence="8 9" key="1">
    <citation type="journal article" date="2013" name="Plant Cell">
        <title>The transition from a phytopathogenic smut ancestor to an anamorphic biocontrol agent deciphered by comparative whole-genome analysis.</title>
        <authorList>
            <person name="Lefebvre F."/>
            <person name="Joly D.L."/>
            <person name="Labbe C."/>
            <person name="Teichmann B."/>
            <person name="Linning R."/>
            <person name="Belzile F."/>
            <person name="Bakkeren G."/>
            <person name="Belanger R.R."/>
        </authorList>
    </citation>
    <scope>NUCLEOTIDE SEQUENCE [LARGE SCALE GENOMIC DNA]</scope>
    <source>
        <strain evidence="8 9">PF-1</strain>
    </source>
</reference>
<evidence type="ECO:0000313" key="8">
    <source>
        <dbReference type="EMBL" id="EPQ28936.1"/>
    </source>
</evidence>
<dbReference type="PROSITE" id="PS00028">
    <property type="entry name" value="ZINC_FINGER_C2H2_1"/>
    <property type="match status" value="1"/>
</dbReference>
<evidence type="ECO:0000256" key="3">
    <source>
        <dbReference type="ARBA" id="ARBA00022771"/>
    </source>
</evidence>
<feature type="compositionally biased region" description="Basic residues" evidence="6">
    <location>
        <begin position="186"/>
        <end position="195"/>
    </location>
</feature>
<keyword evidence="4" id="KW-0862">Zinc</keyword>
<keyword evidence="1" id="KW-0479">Metal-binding</keyword>
<dbReference type="SMART" id="SM00355">
    <property type="entry name" value="ZnF_C2H2"/>
    <property type="match status" value="6"/>
</dbReference>
<dbReference type="HOGENOM" id="CLU_650744_0_0_1"/>
<dbReference type="RefSeq" id="XP_007879446.1">
    <property type="nucleotide sequence ID" value="XM_007881255.1"/>
</dbReference>
<dbReference type="GO" id="GO:0000981">
    <property type="term" value="F:DNA-binding transcription factor activity, RNA polymerase II-specific"/>
    <property type="evidence" value="ECO:0007669"/>
    <property type="project" value="TreeGrafter"/>
</dbReference>
<dbReference type="KEGG" id="pfp:PFL1_03736"/>
<evidence type="ECO:0000256" key="6">
    <source>
        <dbReference type="SAM" id="MobiDB-lite"/>
    </source>
</evidence>
<evidence type="ECO:0000256" key="2">
    <source>
        <dbReference type="ARBA" id="ARBA00022737"/>
    </source>
</evidence>